<dbReference type="EMBL" id="CP002394">
    <property type="protein sequence ID" value="ADU28715.1"/>
    <property type="molecule type" value="Genomic_DNA"/>
</dbReference>
<dbReference type="PIRSF" id="PIRSF012509">
    <property type="entry name" value="CamS"/>
    <property type="match status" value="1"/>
</dbReference>
<accession>E6TWN2</accession>
<organism evidence="1 2">
    <name type="scientific">Evansella cellulosilytica (strain ATCC 21833 / DSM 2522 / FERM P-1141 / JCM 9156 / N-4)</name>
    <name type="common">Bacillus cellulosilyticus</name>
    <dbReference type="NCBI Taxonomy" id="649639"/>
    <lineage>
        <taxon>Bacteria</taxon>
        <taxon>Bacillati</taxon>
        <taxon>Bacillota</taxon>
        <taxon>Bacilli</taxon>
        <taxon>Bacillales</taxon>
        <taxon>Bacillaceae</taxon>
        <taxon>Evansella</taxon>
    </lineage>
</organism>
<dbReference type="PROSITE" id="PS51257">
    <property type="entry name" value="PROKAR_LIPOPROTEIN"/>
    <property type="match status" value="1"/>
</dbReference>
<dbReference type="CDD" id="cd13440">
    <property type="entry name" value="CamS_repeat_2"/>
    <property type="match status" value="1"/>
</dbReference>
<gene>
    <name evidence="1" type="ordered locus">Bcell_0433</name>
</gene>
<dbReference type="eggNOG" id="COG4851">
    <property type="taxonomic scope" value="Bacteria"/>
</dbReference>
<dbReference type="HOGENOM" id="CLU_052482_0_0_9"/>
<keyword evidence="2" id="KW-1185">Reference proteome</keyword>
<dbReference type="KEGG" id="bco:Bcell_0433"/>
<reference evidence="1" key="1">
    <citation type="submission" date="2010-12" db="EMBL/GenBank/DDBJ databases">
        <title>Complete sequence of Bacillus cellulosilyticus DSM 2522.</title>
        <authorList>
            <consortium name="US DOE Joint Genome Institute"/>
            <person name="Lucas S."/>
            <person name="Copeland A."/>
            <person name="Lapidus A."/>
            <person name="Cheng J.-F."/>
            <person name="Bruce D."/>
            <person name="Goodwin L."/>
            <person name="Pitluck S."/>
            <person name="Chertkov O."/>
            <person name="Detter J.C."/>
            <person name="Han C."/>
            <person name="Tapia R."/>
            <person name="Land M."/>
            <person name="Hauser L."/>
            <person name="Jeffries C."/>
            <person name="Kyrpides N."/>
            <person name="Ivanova N."/>
            <person name="Mikhailova N."/>
            <person name="Brumm P."/>
            <person name="Mead D."/>
            <person name="Woyke T."/>
        </authorList>
    </citation>
    <scope>NUCLEOTIDE SEQUENCE [LARGE SCALE GENOMIC DNA]</scope>
    <source>
        <strain evidence="1">DSM 2522</strain>
    </source>
</reference>
<dbReference type="Gene3D" id="3.10.570.10">
    <property type="entry name" value="sex pheromone staph- cam373 precursor domain"/>
    <property type="match status" value="1"/>
</dbReference>
<name>E6TWN2_EVAC2</name>
<evidence type="ECO:0000313" key="1">
    <source>
        <dbReference type="EMBL" id="ADU28715.1"/>
    </source>
</evidence>
<dbReference type="OrthoDB" id="9795361at2"/>
<dbReference type="AlphaFoldDB" id="E6TWN2"/>
<dbReference type="CDD" id="cd13441">
    <property type="entry name" value="CamS_repeat_1"/>
    <property type="match status" value="1"/>
</dbReference>
<dbReference type="STRING" id="649639.Bcell_0433"/>
<dbReference type="Pfam" id="PF07537">
    <property type="entry name" value="CamS"/>
    <property type="match status" value="1"/>
</dbReference>
<dbReference type="InterPro" id="IPR011426">
    <property type="entry name" value="CamS"/>
</dbReference>
<proteinExistence type="predicted"/>
<dbReference type="RefSeq" id="WP_013487056.1">
    <property type="nucleotide sequence ID" value="NC_014829.1"/>
</dbReference>
<sequence>MKRKLSIVCISFLLLLTGCIPTLDRGEEEIIVVEQTEETEEQHFVITPTIDTPENYYRNLLPDGIYHRSEARGTVAHTMNNRIDMNQFELGLMEIATARYSQEDFYFQEGELLTGNTINSWLRRYNPNEDRYRFGLNPPLGEGDDLEEQMRKSPIVLSHVMEHNYVQRNDDGEIMLGGIVIGLSLNSVYYFRTEDEEGRYYFHEEPIEPEDAEAAGKEMAEQVVERIRARDGLENVPITIALYQEERRGAIVPGTFISMAHISGEDAFINDWEEINEQFFFFPSSNARTVHPNLSNSFGQFKDEVEEFFGRSMGIVGKGRYKNDALDELTIEFNLQSHGKAEIIALTQFVSGKVSSLFTFDAPINVYINSVNGPEAIIIQYPGEDPYIHVYK</sequence>
<evidence type="ECO:0000313" key="2">
    <source>
        <dbReference type="Proteomes" id="UP000001401"/>
    </source>
</evidence>
<dbReference type="Proteomes" id="UP000001401">
    <property type="component" value="Chromosome"/>
</dbReference>
<protein>
    <submittedName>
        <fullName evidence="1">CamS sex pheromone cAM373 family protein</fullName>
    </submittedName>
</protein>